<dbReference type="PROSITE" id="PS50195">
    <property type="entry name" value="PX"/>
    <property type="match status" value="1"/>
</dbReference>
<dbReference type="Pfam" id="PF00787">
    <property type="entry name" value="PX"/>
    <property type="match status" value="1"/>
</dbReference>
<sequence>MRILDKFPIEGGQKDPMKRIIPFLPGKVLFRRSHIRDVAVKRLKHLDNYCKALMKLPASISESEEVLKFFETRSDDLNPPAEDCGGSGKRKSGKNISETLQFMSDTLAPSFY</sequence>
<dbReference type="SUPFAM" id="SSF64268">
    <property type="entry name" value="PX domain"/>
    <property type="match status" value="1"/>
</dbReference>
<evidence type="ECO:0000256" key="1">
    <source>
        <dbReference type="ARBA" id="ARBA00022737"/>
    </source>
</evidence>
<name>A0ABU7EVK2_9TELE</name>
<accession>A0ABU7EVK2</accession>
<dbReference type="PANTHER" id="PTHR15706">
    <property type="entry name" value="SH3 MULTIPLE DOMAIN"/>
    <property type="match status" value="1"/>
</dbReference>
<feature type="domain" description="PX" evidence="2">
    <location>
        <begin position="1"/>
        <end position="77"/>
    </location>
</feature>
<dbReference type="InterPro" id="IPR051228">
    <property type="entry name" value="NADPH_Oxidase/PX-Domain"/>
</dbReference>
<evidence type="ECO:0000313" key="3">
    <source>
        <dbReference type="EMBL" id="MED6290699.1"/>
    </source>
</evidence>
<gene>
    <name evidence="3" type="primary">SH3PXD2A_3</name>
    <name evidence="3" type="ORF">CHARACLAT_015954</name>
</gene>
<organism evidence="3 4">
    <name type="scientific">Characodon lateralis</name>
    <dbReference type="NCBI Taxonomy" id="208331"/>
    <lineage>
        <taxon>Eukaryota</taxon>
        <taxon>Metazoa</taxon>
        <taxon>Chordata</taxon>
        <taxon>Craniata</taxon>
        <taxon>Vertebrata</taxon>
        <taxon>Euteleostomi</taxon>
        <taxon>Actinopterygii</taxon>
        <taxon>Neopterygii</taxon>
        <taxon>Teleostei</taxon>
        <taxon>Neoteleostei</taxon>
        <taxon>Acanthomorphata</taxon>
        <taxon>Ovalentaria</taxon>
        <taxon>Atherinomorphae</taxon>
        <taxon>Cyprinodontiformes</taxon>
        <taxon>Goodeidae</taxon>
        <taxon>Characodon</taxon>
    </lineage>
</organism>
<reference evidence="3 4" key="1">
    <citation type="submission" date="2021-06" db="EMBL/GenBank/DDBJ databases">
        <authorList>
            <person name="Palmer J.M."/>
        </authorList>
    </citation>
    <scope>NUCLEOTIDE SEQUENCE [LARGE SCALE GENOMIC DNA]</scope>
    <source>
        <strain evidence="3 4">CL_MEX2019</strain>
        <tissue evidence="3">Muscle</tissue>
    </source>
</reference>
<dbReference type="PANTHER" id="PTHR15706:SF2">
    <property type="entry name" value="SH3 AND PX DOMAIN-CONTAINING PROTEIN 2A"/>
    <property type="match status" value="1"/>
</dbReference>
<protein>
    <submittedName>
        <fullName evidence="3">SH3 and PX domain-containing protein 2A</fullName>
    </submittedName>
</protein>
<dbReference type="Gene3D" id="3.30.1520.10">
    <property type="entry name" value="Phox-like domain"/>
    <property type="match status" value="1"/>
</dbReference>
<dbReference type="EMBL" id="JAHUTJ010066840">
    <property type="protein sequence ID" value="MED6290699.1"/>
    <property type="molecule type" value="Genomic_DNA"/>
</dbReference>
<evidence type="ECO:0000313" key="4">
    <source>
        <dbReference type="Proteomes" id="UP001352852"/>
    </source>
</evidence>
<keyword evidence="4" id="KW-1185">Reference proteome</keyword>
<keyword evidence="1" id="KW-0677">Repeat</keyword>
<comment type="caution">
    <text evidence="3">The sequence shown here is derived from an EMBL/GenBank/DDBJ whole genome shotgun (WGS) entry which is preliminary data.</text>
</comment>
<dbReference type="InterPro" id="IPR001683">
    <property type="entry name" value="PX_dom"/>
</dbReference>
<dbReference type="InterPro" id="IPR036871">
    <property type="entry name" value="PX_dom_sf"/>
</dbReference>
<proteinExistence type="predicted"/>
<dbReference type="Proteomes" id="UP001352852">
    <property type="component" value="Unassembled WGS sequence"/>
</dbReference>
<evidence type="ECO:0000259" key="2">
    <source>
        <dbReference type="PROSITE" id="PS50195"/>
    </source>
</evidence>